<dbReference type="OMA" id="YDSFRIN"/>
<evidence type="ECO:0000313" key="4">
    <source>
        <dbReference type="Proteomes" id="UP000017246"/>
    </source>
</evidence>
<feature type="region of interest" description="Disordered" evidence="1">
    <location>
        <begin position="218"/>
        <end position="241"/>
    </location>
</feature>
<organism evidence="3 4">
    <name type="scientific">Echinococcus multilocularis</name>
    <name type="common">Fox tapeworm</name>
    <dbReference type="NCBI Taxonomy" id="6211"/>
    <lineage>
        <taxon>Eukaryota</taxon>
        <taxon>Metazoa</taxon>
        <taxon>Spiralia</taxon>
        <taxon>Lophotrochozoa</taxon>
        <taxon>Platyhelminthes</taxon>
        <taxon>Cestoda</taxon>
        <taxon>Eucestoda</taxon>
        <taxon>Cyclophyllidea</taxon>
        <taxon>Taeniidae</taxon>
        <taxon>Echinococcus</taxon>
    </lineage>
</organism>
<feature type="transmembrane region" description="Helical" evidence="2">
    <location>
        <begin position="29"/>
        <end position="46"/>
    </location>
</feature>
<keyword evidence="4" id="KW-1185">Reference proteome</keyword>
<feature type="compositionally biased region" description="Low complexity" evidence="1">
    <location>
        <begin position="226"/>
        <end position="241"/>
    </location>
</feature>
<feature type="region of interest" description="Disordered" evidence="1">
    <location>
        <begin position="157"/>
        <end position="205"/>
    </location>
</feature>
<gene>
    <name evidence="3" type="ORF">EmuJ_000233600</name>
</gene>
<feature type="transmembrane region" description="Helical" evidence="2">
    <location>
        <begin position="83"/>
        <end position="105"/>
    </location>
</feature>
<dbReference type="OrthoDB" id="6256842at2759"/>
<feature type="transmembrane region" description="Helical" evidence="2">
    <location>
        <begin position="111"/>
        <end position="135"/>
    </location>
</feature>
<protein>
    <submittedName>
        <fullName evidence="3">Expressed conserved protein</fullName>
    </submittedName>
</protein>
<reference evidence="3" key="1">
    <citation type="journal article" date="2013" name="Nature">
        <title>The genomes of four tapeworm species reveal adaptations to parasitism.</title>
        <authorList>
            <person name="Tsai I.J."/>
            <person name="Zarowiecki M."/>
            <person name="Holroyd N."/>
            <person name="Garciarrubio A."/>
            <person name="Sanchez-Flores A."/>
            <person name="Brooks K.L."/>
            <person name="Tracey A."/>
            <person name="Bobes R.J."/>
            <person name="Fragoso G."/>
            <person name="Sciutto E."/>
            <person name="Aslett M."/>
            <person name="Beasley H."/>
            <person name="Bennett H.M."/>
            <person name="Cai J."/>
            <person name="Camicia F."/>
            <person name="Clark R."/>
            <person name="Cucher M."/>
            <person name="De Silva N."/>
            <person name="Day T.A."/>
            <person name="Deplazes P."/>
            <person name="Estrada K."/>
            <person name="Fernandez C."/>
            <person name="Holland P.W."/>
            <person name="Hou J."/>
            <person name="Hu S."/>
            <person name="Huckvale T."/>
            <person name="Hung S.S."/>
            <person name="Kamenetzky L."/>
            <person name="Keane J.A."/>
            <person name="Kiss F."/>
            <person name="Koziol U."/>
            <person name="Lambert O."/>
            <person name="Liu K."/>
            <person name="Luo X."/>
            <person name="Luo Y."/>
            <person name="Macchiaroli N."/>
            <person name="Nichol S."/>
            <person name="Paps J."/>
            <person name="Parkinson J."/>
            <person name="Pouchkina-Stantcheva N."/>
            <person name="Riddiford N."/>
            <person name="Rosenzvit M."/>
            <person name="Salinas G."/>
            <person name="Wasmuth J.D."/>
            <person name="Zamanian M."/>
            <person name="Zheng Y."/>
            <person name="Cai X."/>
            <person name="Soberon X."/>
            <person name="Olson P.D."/>
            <person name="Laclette J.P."/>
            <person name="Brehm K."/>
            <person name="Berriman M."/>
            <person name="Garciarrubio A."/>
            <person name="Bobes R.J."/>
            <person name="Fragoso G."/>
            <person name="Sanchez-Flores A."/>
            <person name="Estrada K."/>
            <person name="Cevallos M.A."/>
            <person name="Morett E."/>
            <person name="Gonzalez V."/>
            <person name="Portillo T."/>
            <person name="Ochoa-Leyva A."/>
            <person name="Jose M.V."/>
            <person name="Sciutto E."/>
            <person name="Landa A."/>
            <person name="Jimenez L."/>
            <person name="Valdes V."/>
            <person name="Carrero J.C."/>
            <person name="Larralde C."/>
            <person name="Morales-Montor J."/>
            <person name="Limon-Lason J."/>
            <person name="Soberon X."/>
            <person name="Laclette J.P."/>
        </authorList>
    </citation>
    <scope>NUCLEOTIDE SEQUENCE [LARGE SCALE GENOMIC DNA]</scope>
</reference>
<reference evidence="3" key="2">
    <citation type="submission" date="2015-11" db="EMBL/GenBank/DDBJ databases">
        <authorList>
            <person name="Zhang Y."/>
            <person name="Guo Z."/>
        </authorList>
    </citation>
    <scope>NUCLEOTIDE SEQUENCE</scope>
</reference>
<dbReference type="EMBL" id="LN902844">
    <property type="protein sequence ID" value="CDI98481.1"/>
    <property type="molecule type" value="Genomic_DNA"/>
</dbReference>
<proteinExistence type="predicted"/>
<keyword evidence="2" id="KW-0472">Membrane</keyword>
<name>A0A087W1S3_ECHMU</name>
<accession>A0A087W1S3</accession>
<keyword evidence="2" id="KW-1133">Transmembrane helix</keyword>
<evidence type="ECO:0000256" key="1">
    <source>
        <dbReference type="SAM" id="MobiDB-lite"/>
    </source>
</evidence>
<keyword evidence="2" id="KW-0812">Transmembrane</keyword>
<feature type="transmembrane region" description="Helical" evidence="2">
    <location>
        <begin position="58"/>
        <end position="76"/>
    </location>
</feature>
<evidence type="ECO:0000313" key="3">
    <source>
        <dbReference type="EMBL" id="CDI98481.1"/>
    </source>
</evidence>
<dbReference type="AlphaFoldDB" id="A0A087W1S3"/>
<sequence>MASDIEHQSQPQPRCCSVLCTIIDIRQRHFCAGAVIFCLAIGIIIAESQQPSHFYAGYWMGSMDIFAALVAFVCAAKPHRITFAIAAFFNAICAVLNGAGSIHLLAGNSNYLYTAGWLGIVQMVFLIYHCLSCIYDANVCCRWKVLDEIESASTSAATATTTEADGSGQIAGTAATTNREGGQRQDRRRRRTQSPPIDFRLPDEVPKLPRYDELSKWEGLPPGYDSFRINSSAFSSSRSVQ</sequence>
<dbReference type="Proteomes" id="UP000017246">
    <property type="component" value="Unassembled WGS sequence"/>
</dbReference>
<evidence type="ECO:0000256" key="2">
    <source>
        <dbReference type="SAM" id="Phobius"/>
    </source>
</evidence>